<keyword evidence="2" id="KW-1185">Reference proteome</keyword>
<sequence>MAVVVAAVAARPVVGAIPSAFVRRCDSCVTDAAAPTPMAVRGAAAMLAAASQADGVPSSPSPFPLWLSPDDSYSGSGGSDPQTRARRRCSRRCTAAMVMVAARLVATTAHPVVVRR</sequence>
<organism evidence="1 2">
    <name type="scientific">Pyropia yezoensis</name>
    <name type="common">Susabi-nori</name>
    <name type="synonym">Porphyra yezoensis</name>
    <dbReference type="NCBI Taxonomy" id="2788"/>
    <lineage>
        <taxon>Eukaryota</taxon>
        <taxon>Rhodophyta</taxon>
        <taxon>Bangiophyceae</taxon>
        <taxon>Bangiales</taxon>
        <taxon>Bangiaceae</taxon>
        <taxon>Pyropia</taxon>
    </lineage>
</organism>
<evidence type="ECO:0000313" key="2">
    <source>
        <dbReference type="Proteomes" id="UP000798662"/>
    </source>
</evidence>
<reference evidence="1" key="1">
    <citation type="submission" date="2019-11" db="EMBL/GenBank/DDBJ databases">
        <title>Nori genome reveals adaptations in red seaweeds to the harsh intertidal environment.</title>
        <authorList>
            <person name="Wang D."/>
            <person name="Mao Y."/>
        </authorList>
    </citation>
    <scope>NUCLEOTIDE SEQUENCE</scope>
    <source>
        <tissue evidence="1">Gametophyte</tissue>
    </source>
</reference>
<proteinExistence type="predicted"/>
<accession>A0ACC3C5P9</accession>
<protein>
    <submittedName>
        <fullName evidence="1">Uncharacterized protein</fullName>
    </submittedName>
</protein>
<name>A0ACC3C5P9_PYRYE</name>
<evidence type="ECO:0000313" key="1">
    <source>
        <dbReference type="EMBL" id="KAK1865113.1"/>
    </source>
</evidence>
<dbReference type="Proteomes" id="UP000798662">
    <property type="component" value="Chromosome 2"/>
</dbReference>
<comment type="caution">
    <text evidence="1">The sequence shown here is derived from an EMBL/GenBank/DDBJ whole genome shotgun (WGS) entry which is preliminary data.</text>
</comment>
<gene>
    <name evidence="1" type="ORF">I4F81_007648</name>
</gene>
<dbReference type="EMBL" id="CM020619">
    <property type="protein sequence ID" value="KAK1865113.1"/>
    <property type="molecule type" value="Genomic_DNA"/>
</dbReference>